<proteinExistence type="predicted"/>
<dbReference type="RefSeq" id="WP_073154997.1">
    <property type="nucleotide sequence ID" value="NZ_FQVL01000006.1"/>
</dbReference>
<accession>A0A1M4YEB6</accession>
<feature type="domain" description="AB hydrolase-1" evidence="1">
    <location>
        <begin position="23"/>
        <end position="250"/>
    </location>
</feature>
<evidence type="ECO:0000313" key="3">
    <source>
        <dbReference type="Proteomes" id="UP000184476"/>
    </source>
</evidence>
<dbReference type="Proteomes" id="UP000184476">
    <property type="component" value="Unassembled WGS sequence"/>
</dbReference>
<name>A0A1M4YEB6_9BACL</name>
<reference evidence="2 3" key="1">
    <citation type="submission" date="2016-11" db="EMBL/GenBank/DDBJ databases">
        <authorList>
            <person name="Jaros S."/>
            <person name="Januszkiewicz K."/>
            <person name="Wedrychowicz H."/>
        </authorList>
    </citation>
    <scope>NUCLEOTIDE SEQUENCE [LARGE SCALE GENOMIC DNA]</scope>
    <source>
        <strain evidence="2 3">DSM 44666</strain>
    </source>
</reference>
<gene>
    <name evidence="2" type="ORF">SAMN05444392_106178</name>
</gene>
<organism evidence="2 3">
    <name type="scientific">Seinonella peptonophila</name>
    <dbReference type="NCBI Taxonomy" id="112248"/>
    <lineage>
        <taxon>Bacteria</taxon>
        <taxon>Bacillati</taxon>
        <taxon>Bacillota</taxon>
        <taxon>Bacilli</taxon>
        <taxon>Bacillales</taxon>
        <taxon>Thermoactinomycetaceae</taxon>
        <taxon>Seinonella</taxon>
    </lineage>
</organism>
<dbReference type="EMBL" id="FQVL01000006">
    <property type="protein sequence ID" value="SHF03806.1"/>
    <property type="molecule type" value="Genomic_DNA"/>
</dbReference>
<dbReference type="Gene3D" id="3.40.50.1820">
    <property type="entry name" value="alpha/beta hydrolase"/>
    <property type="match status" value="1"/>
</dbReference>
<dbReference type="OrthoDB" id="9805423at2"/>
<dbReference type="STRING" id="112248.SAMN05444392_106178"/>
<dbReference type="GO" id="GO:0016020">
    <property type="term" value="C:membrane"/>
    <property type="evidence" value="ECO:0007669"/>
    <property type="project" value="TreeGrafter"/>
</dbReference>
<keyword evidence="3" id="KW-1185">Reference proteome</keyword>
<dbReference type="InterPro" id="IPR029058">
    <property type="entry name" value="AB_hydrolase_fold"/>
</dbReference>
<dbReference type="Pfam" id="PF00561">
    <property type="entry name" value="Abhydrolase_1"/>
    <property type="match status" value="1"/>
</dbReference>
<dbReference type="PANTHER" id="PTHR43798">
    <property type="entry name" value="MONOACYLGLYCEROL LIPASE"/>
    <property type="match status" value="1"/>
</dbReference>
<dbReference type="InterPro" id="IPR000073">
    <property type="entry name" value="AB_hydrolase_1"/>
</dbReference>
<evidence type="ECO:0000313" key="2">
    <source>
        <dbReference type="EMBL" id="SHF03806.1"/>
    </source>
</evidence>
<dbReference type="SUPFAM" id="SSF53474">
    <property type="entry name" value="alpha/beta-Hydrolases"/>
    <property type="match status" value="1"/>
</dbReference>
<dbReference type="InterPro" id="IPR050266">
    <property type="entry name" value="AB_hydrolase_sf"/>
</dbReference>
<sequence>MQIKNVQIHDAHVAYYIEGSGSAVLLIHGTGGSAIGNWGGIIPALATRFHVIAPDYSGSGKTEDSGGTLTLEKLIEQHVAALKNEGLTSVHVVGYSLGAVIAAALAGKYPHYVQSLTLIGGWVESDLRAQFRFDFWQKLFHQDRELFAQFVMLTGFGSTFYNKFRDIQQLVHTIPDFAAGIELGLDRQAHLDARIKIRSLVTNISAPTQVVGLTEDQMVPIEYCKELAELIPTAQYREIESGHLVFAENPRKLLAVIEEFLLENDT</sequence>
<dbReference type="PRINTS" id="PR00111">
    <property type="entry name" value="ABHYDROLASE"/>
</dbReference>
<evidence type="ECO:0000259" key="1">
    <source>
        <dbReference type="Pfam" id="PF00561"/>
    </source>
</evidence>
<protein>
    <submittedName>
        <fullName evidence="2">Pimeloyl-ACP methyl ester carboxylesterase</fullName>
    </submittedName>
</protein>
<dbReference type="AlphaFoldDB" id="A0A1M4YEB6"/>
<dbReference type="PANTHER" id="PTHR43798:SF33">
    <property type="entry name" value="HYDROLASE, PUTATIVE (AFU_ORTHOLOGUE AFUA_2G14860)-RELATED"/>
    <property type="match status" value="1"/>
</dbReference>